<organism evidence="2 3">
    <name type="scientific">Comamonas brasiliensis</name>
    <dbReference type="NCBI Taxonomy" id="1812482"/>
    <lineage>
        <taxon>Bacteria</taxon>
        <taxon>Pseudomonadati</taxon>
        <taxon>Pseudomonadota</taxon>
        <taxon>Betaproteobacteria</taxon>
        <taxon>Burkholderiales</taxon>
        <taxon>Comamonadaceae</taxon>
        <taxon>Comamonas</taxon>
    </lineage>
</organism>
<dbReference type="Pfam" id="PF04233">
    <property type="entry name" value="Phage_Mu_F"/>
    <property type="match status" value="1"/>
</dbReference>
<evidence type="ECO:0000313" key="2">
    <source>
        <dbReference type="EMBL" id="MBS3018550.1"/>
    </source>
</evidence>
<keyword evidence="3" id="KW-1185">Reference proteome</keyword>
<dbReference type="SUPFAM" id="SSF51294">
    <property type="entry name" value="Hedgehog/intein (Hint) domain"/>
    <property type="match status" value="1"/>
</dbReference>
<proteinExistence type="predicted"/>
<dbReference type="InterPro" id="IPR036844">
    <property type="entry name" value="Hint_dom_sf"/>
</dbReference>
<reference evidence="2 3" key="1">
    <citation type="submission" date="2020-03" db="EMBL/GenBank/DDBJ databases">
        <title>The role of nitrogen metabolism on polyethylene biodegradation.</title>
        <authorList>
            <person name="Peixoto J."/>
            <person name="Vizzotto C.S."/>
            <person name="Ramos A."/>
            <person name="Alves G."/>
            <person name="Steindorff A."/>
            <person name="Kruger R."/>
        </authorList>
    </citation>
    <scope>NUCLEOTIDE SEQUENCE [LARGE SCALE GENOMIC DNA]</scope>
    <source>
        <strain evidence="2 3">PE63</strain>
    </source>
</reference>
<dbReference type="Gene3D" id="2.170.16.10">
    <property type="entry name" value="Hedgehog/Intein (Hint) domain"/>
    <property type="match status" value="1"/>
</dbReference>
<protein>
    <recommendedName>
        <fullName evidence="1">Phage head morphogenesis domain-containing protein</fullName>
    </recommendedName>
</protein>
<feature type="domain" description="Phage head morphogenesis" evidence="1">
    <location>
        <begin position="169"/>
        <end position="269"/>
    </location>
</feature>
<dbReference type="EMBL" id="JAANES010000001">
    <property type="protein sequence ID" value="MBS3018550.1"/>
    <property type="molecule type" value="Genomic_DNA"/>
</dbReference>
<dbReference type="CDD" id="cd00081">
    <property type="entry name" value="Hint"/>
    <property type="match status" value="1"/>
</dbReference>
<accession>A0ABS5LPX1</accession>
<evidence type="ECO:0000313" key="3">
    <source>
        <dbReference type="Proteomes" id="UP001647436"/>
    </source>
</evidence>
<gene>
    <name evidence="2" type="ORF">DJFAAGMI_01282</name>
</gene>
<dbReference type="InterPro" id="IPR006528">
    <property type="entry name" value="Phage_head_morphogenesis_dom"/>
</dbReference>
<sequence>MRQRTPNPAIPGTRRDRTGSTQLLRKALAAIHERWRRLARDVLAAFEQIPVYALNETGSRVVYGMTPAILDIALLEIQTALDRWVQNGQEPKELFWWNPFVEQASQLGALQSVTNLAHLSAAYAASRSFDQVVRSEPYLTRVALARMKSYEHWTGLRAEAQSRLAGIIGRAVADGLNPKAARKLIVEGLGMSKSKAAQYAQTDITDTLRQARWAESEAAQVQYGLKIGLLWTSALLPTTRATHAARNGRVYSTDEVRAFYGRDGNRYNCFLPGTRVAGRFVAGSKARYKGPVITLVSAAGGEISVTPNHPVVTQRGLIPAAEVQKGDYLVADRTQVENPLGVVNLNGDLVAPRIEDVFGALMDAGESSLVGVSGVDFHGDAAFMDEHVEVVRSERVLAFAMDAARAKLLDNLAFVKADAPTLGSGSLGEFIHVNGSATHGCMGGCGVRFALITGELGHANSLCRTTRAGLQSGQREPSHDGGSIHADAFADGQHGLTLDVCFVKGRGQCEAALTGPFIPAEAMLMEELHQRAGANPDAVGNALIRLAGLAAFDEVVDVVWGEFDGHVFDLQEVSGLMLGSNFAMSNCHCGQTECLLDISGKPILTEWLQKTMAAEREVWAQTKKFAEK</sequence>
<comment type="caution">
    <text evidence="2">The sequence shown here is derived from an EMBL/GenBank/DDBJ whole genome shotgun (WGS) entry which is preliminary data.</text>
</comment>
<evidence type="ECO:0000259" key="1">
    <source>
        <dbReference type="Pfam" id="PF04233"/>
    </source>
</evidence>
<dbReference type="Proteomes" id="UP001647436">
    <property type="component" value="Unassembled WGS sequence"/>
</dbReference>
<name>A0ABS5LPX1_9BURK</name>
<dbReference type="RefSeq" id="WP_211456404.1">
    <property type="nucleotide sequence ID" value="NZ_JAANES010000001.1"/>
</dbReference>